<comment type="similarity">
    <text evidence="7">Belongs to the DEAD box helicase family.</text>
</comment>
<dbReference type="InterPro" id="IPR025313">
    <property type="entry name" value="SPB4-like_CTE"/>
</dbReference>
<dbReference type="SMART" id="SM00487">
    <property type="entry name" value="DEXDc"/>
    <property type="match status" value="1"/>
</dbReference>
<dbReference type="Pfam" id="PF00271">
    <property type="entry name" value="Helicase_C"/>
    <property type="match status" value="1"/>
</dbReference>
<keyword evidence="5 8" id="KW-0694">RNA-binding</keyword>
<feature type="compositionally biased region" description="Basic and acidic residues" evidence="9">
    <location>
        <begin position="355"/>
        <end position="379"/>
    </location>
</feature>
<evidence type="ECO:0000256" key="1">
    <source>
        <dbReference type="ARBA" id="ARBA00022741"/>
    </source>
</evidence>
<evidence type="ECO:0000256" key="5">
    <source>
        <dbReference type="ARBA" id="ARBA00022884"/>
    </source>
</evidence>
<keyword evidence="1 7" id="KW-0547">Nucleotide-binding</keyword>
<dbReference type="CDD" id="cd18787">
    <property type="entry name" value="SF2_C_DEAD"/>
    <property type="match status" value="1"/>
</dbReference>
<evidence type="ECO:0000256" key="6">
    <source>
        <dbReference type="PROSITE-ProRule" id="PRU00552"/>
    </source>
</evidence>
<dbReference type="SMART" id="SM00490">
    <property type="entry name" value="HELICc"/>
    <property type="match status" value="1"/>
</dbReference>
<reference evidence="13 14" key="1">
    <citation type="submission" date="2024-02" db="EMBL/GenBank/DDBJ databases">
        <title>Chromosome-scale genome assembly of the rough periwinkle Littorina saxatilis.</title>
        <authorList>
            <person name="De Jode A."/>
            <person name="Faria R."/>
            <person name="Formenti G."/>
            <person name="Sims Y."/>
            <person name="Smith T.P."/>
            <person name="Tracey A."/>
            <person name="Wood J.M.D."/>
            <person name="Zagrodzka Z.B."/>
            <person name="Johannesson K."/>
            <person name="Butlin R.K."/>
            <person name="Leder E.H."/>
        </authorList>
    </citation>
    <scope>NUCLEOTIDE SEQUENCE [LARGE SCALE GENOMIC DNA]</scope>
    <source>
        <strain evidence="13">Snail1</strain>
        <tissue evidence="13">Muscle</tissue>
    </source>
</reference>
<dbReference type="EC" id="3.6.4.13" evidence="8"/>
<evidence type="ECO:0000256" key="9">
    <source>
        <dbReference type="SAM" id="MobiDB-lite"/>
    </source>
</evidence>
<feature type="domain" description="Helicase ATP-binding" evidence="10">
    <location>
        <begin position="175"/>
        <end position="357"/>
    </location>
</feature>
<comment type="catalytic activity">
    <reaction evidence="8">
        <text>ATP + H2O = ADP + phosphate + H(+)</text>
        <dbReference type="Rhea" id="RHEA:13065"/>
        <dbReference type="ChEBI" id="CHEBI:15377"/>
        <dbReference type="ChEBI" id="CHEBI:15378"/>
        <dbReference type="ChEBI" id="CHEBI:30616"/>
        <dbReference type="ChEBI" id="CHEBI:43474"/>
        <dbReference type="ChEBI" id="CHEBI:456216"/>
        <dbReference type="EC" id="3.6.4.13"/>
    </reaction>
</comment>
<dbReference type="InterPro" id="IPR011545">
    <property type="entry name" value="DEAD/DEAH_box_helicase_dom"/>
</dbReference>
<feature type="compositionally biased region" description="Polar residues" evidence="9">
    <location>
        <begin position="18"/>
        <end position="28"/>
    </location>
</feature>
<dbReference type="PANTHER" id="PTHR24031">
    <property type="entry name" value="RNA HELICASE"/>
    <property type="match status" value="1"/>
</dbReference>
<dbReference type="InterPro" id="IPR001650">
    <property type="entry name" value="Helicase_C-like"/>
</dbReference>
<protein>
    <recommendedName>
        <fullName evidence="8">ATP-dependent RNA helicase</fullName>
        <ecNumber evidence="8">3.6.4.13</ecNumber>
    </recommendedName>
</protein>
<keyword evidence="14" id="KW-1185">Reference proteome</keyword>
<feature type="region of interest" description="Disordered" evidence="9">
    <location>
        <begin position="1"/>
        <end position="99"/>
    </location>
</feature>
<feature type="compositionally biased region" description="Basic residues" evidence="9">
    <location>
        <begin position="33"/>
        <end position="54"/>
    </location>
</feature>
<dbReference type="GO" id="GO:0003724">
    <property type="term" value="F:RNA helicase activity"/>
    <property type="evidence" value="ECO:0007669"/>
    <property type="project" value="UniProtKB-EC"/>
</dbReference>
<dbReference type="GO" id="GO:0016787">
    <property type="term" value="F:hydrolase activity"/>
    <property type="evidence" value="ECO:0007669"/>
    <property type="project" value="UniProtKB-KW"/>
</dbReference>
<evidence type="ECO:0000256" key="3">
    <source>
        <dbReference type="ARBA" id="ARBA00022806"/>
    </source>
</evidence>
<dbReference type="PROSITE" id="PS00039">
    <property type="entry name" value="DEAD_ATP_HELICASE"/>
    <property type="match status" value="1"/>
</dbReference>
<accession>A0AAN9B047</accession>
<feature type="region of interest" description="Disordered" evidence="9">
    <location>
        <begin position="355"/>
        <end position="380"/>
    </location>
</feature>
<comment type="caution">
    <text evidence="13">The sequence shown here is derived from an EMBL/GenBank/DDBJ whole genome shotgun (WGS) entry which is preliminary data.</text>
</comment>
<dbReference type="PROSITE" id="PS51192">
    <property type="entry name" value="HELICASE_ATP_BIND_1"/>
    <property type="match status" value="1"/>
</dbReference>
<evidence type="ECO:0000313" key="13">
    <source>
        <dbReference type="EMBL" id="KAK7095319.1"/>
    </source>
</evidence>
<dbReference type="InterPro" id="IPR027417">
    <property type="entry name" value="P-loop_NTPase"/>
</dbReference>
<evidence type="ECO:0000256" key="7">
    <source>
        <dbReference type="RuleBase" id="RU000492"/>
    </source>
</evidence>
<dbReference type="SMART" id="SM01178">
    <property type="entry name" value="DUF4217"/>
    <property type="match status" value="1"/>
</dbReference>
<dbReference type="Pfam" id="PF13959">
    <property type="entry name" value="CTE_SPB4"/>
    <property type="match status" value="1"/>
</dbReference>
<dbReference type="InterPro" id="IPR000629">
    <property type="entry name" value="RNA-helicase_DEAD-box_CS"/>
</dbReference>
<keyword evidence="3 7" id="KW-0347">Helicase</keyword>
<keyword evidence="2 7" id="KW-0378">Hydrolase</keyword>
<evidence type="ECO:0000256" key="8">
    <source>
        <dbReference type="RuleBase" id="RU365068"/>
    </source>
</evidence>
<comment type="function">
    <text evidence="8">RNA helicase.</text>
</comment>
<dbReference type="GO" id="GO:0005524">
    <property type="term" value="F:ATP binding"/>
    <property type="evidence" value="ECO:0007669"/>
    <property type="project" value="UniProtKB-UniRule"/>
</dbReference>
<gene>
    <name evidence="13" type="ORF">V1264_006744</name>
</gene>
<organism evidence="13 14">
    <name type="scientific">Littorina saxatilis</name>
    <dbReference type="NCBI Taxonomy" id="31220"/>
    <lineage>
        <taxon>Eukaryota</taxon>
        <taxon>Metazoa</taxon>
        <taxon>Spiralia</taxon>
        <taxon>Lophotrochozoa</taxon>
        <taxon>Mollusca</taxon>
        <taxon>Gastropoda</taxon>
        <taxon>Caenogastropoda</taxon>
        <taxon>Littorinimorpha</taxon>
        <taxon>Littorinoidea</taxon>
        <taxon>Littorinidae</taxon>
        <taxon>Littorina</taxon>
    </lineage>
</organism>
<feature type="domain" description="Helicase C-terminal" evidence="11">
    <location>
        <begin position="389"/>
        <end position="580"/>
    </location>
</feature>
<feature type="compositionally biased region" description="Basic and acidic residues" evidence="9">
    <location>
        <begin position="55"/>
        <end position="70"/>
    </location>
</feature>
<sequence>MSSEPYDTMEDDGLDLSLNLNITSSSRQAGKRDRPKVKGTRKERIKQRKQIKFHLQKEKESTAEQEAQHKPEKRRKGSAADAEENDDDSPPRKLAKKDDVAFRAGAKKAGSDVISSLFRHNPEIPAVKSKGVKGVKEDLFASTKFSDLPLHPHLISNLEEKMKLATMTRVQQMSIPVILREKDVLIKSQTGSGKTLAYAVPIVHTLASLPRKVQRMNGSYALVIVPTRELAMQSYDTFQKLLQSCVWIVAGCLMGGEKRNKEKARIRKGINILVSTPGRLLDHLQHTDCLTLHKVQWLVLDEADRLLELGYEKDIAQIVSILNERRGEQRQTILLSATLTAGVERLAGMTLKDHESIDASEEGGEHSPADSVGRTDGDTKNSMFSLPEKLRQQFVMVPCKLRLVTLAAFVLWKCKMQPQKSKMVVFLNTQDSVEFHHQLFTQVFNRHPAKQNLCDEDHLLKSSRDTKQIQALDLFKLHGDMAQKERTQAFQEFTAASSGVLLCTDVAARGLHLPRVDWIVQYTTPGATVDYIHRVGRTARAGKQGNALLFLMPSEAGYVQELNKQKISLSEVPMKDILMILLRAIHDLPQQNRDTTRQMPRTYEEASTFMQDRFEESVLRDESLQTLAAKGYQSFVRAYATYPSHLKDIFSMKDLHLGHVAKSFALRKAPSNLLGAANRGRSKSKGRKWDGNPRLKFDADKTKFNRFQKKRPLSSVTVSEFGSGLVSKKSITA</sequence>
<dbReference type="Proteomes" id="UP001374579">
    <property type="component" value="Unassembled WGS sequence"/>
</dbReference>
<dbReference type="AlphaFoldDB" id="A0AAN9B047"/>
<dbReference type="PROSITE" id="PS51194">
    <property type="entry name" value="HELICASE_CTER"/>
    <property type="match status" value="1"/>
</dbReference>
<name>A0AAN9B047_9CAEN</name>
<feature type="domain" description="DEAD-box RNA helicase Q" evidence="12">
    <location>
        <begin position="143"/>
        <end position="172"/>
    </location>
</feature>
<dbReference type="CDD" id="cd17949">
    <property type="entry name" value="DEADc_DDX31"/>
    <property type="match status" value="1"/>
</dbReference>
<evidence type="ECO:0000259" key="10">
    <source>
        <dbReference type="PROSITE" id="PS51192"/>
    </source>
</evidence>
<dbReference type="SUPFAM" id="SSF52540">
    <property type="entry name" value="P-loop containing nucleoside triphosphate hydrolases"/>
    <property type="match status" value="2"/>
</dbReference>
<evidence type="ECO:0000313" key="14">
    <source>
        <dbReference type="Proteomes" id="UP001374579"/>
    </source>
</evidence>
<proteinExistence type="inferred from homology"/>
<comment type="domain">
    <text evidence="8">The Q motif is unique to and characteristic of the DEAD box family of RNA helicases and controls ATP binding and hydrolysis.</text>
</comment>
<evidence type="ECO:0000256" key="2">
    <source>
        <dbReference type="ARBA" id="ARBA00022801"/>
    </source>
</evidence>
<dbReference type="InterPro" id="IPR014014">
    <property type="entry name" value="RNA_helicase_DEAD_Q_motif"/>
</dbReference>
<feature type="region of interest" description="Disordered" evidence="9">
    <location>
        <begin position="675"/>
        <end position="694"/>
    </location>
</feature>
<feature type="short sequence motif" description="Q motif" evidence="6">
    <location>
        <begin position="143"/>
        <end position="172"/>
    </location>
</feature>
<evidence type="ECO:0000259" key="12">
    <source>
        <dbReference type="PROSITE" id="PS51195"/>
    </source>
</evidence>
<dbReference type="Gene3D" id="3.40.50.300">
    <property type="entry name" value="P-loop containing nucleotide triphosphate hydrolases"/>
    <property type="match status" value="2"/>
</dbReference>
<dbReference type="EMBL" id="JBAMIC010000018">
    <property type="protein sequence ID" value="KAK7095319.1"/>
    <property type="molecule type" value="Genomic_DNA"/>
</dbReference>
<dbReference type="Pfam" id="PF00270">
    <property type="entry name" value="DEAD"/>
    <property type="match status" value="1"/>
</dbReference>
<dbReference type="GO" id="GO:0003723">
    <property type="term" value="F:RNA binding"/>
    <property type="evidence" value="ECO:0007669"/>
    <property type="project" value="UniProtKB-UniRule"/>
</dbReference>
<dbReference type="InterPro" id="IPR014001">
    <property type="entry name" value="Helicase_ATP-bd"/>
</dbReference>
<keyword evidence="4 7" id="KW-0067">ATP-binding</keyword>
<evidence type="ECO:0000259" key="11">
    <source>
        <dbReference type="PROSITE" id="PS51194"/>
    </source>
</evidence>
<evidence type="ECO:0000256" key="4">
    <source>
        <dbReference type="ARBA" id="ARBA00022840"/>
    </source>
</evidence>
<dbReference type="PROSITE" id="PS51195">
    <property type="entry name" value="Q_MOTIF"/>
    <property type="match status" value="1"/>
</dbReference>